<protein>
    <submittedName>
        <fullName evidence="1">Unannotated protein</fullName>
    </submittedName>
</protein>
<proteinExistence type="predicted"/>
<sequence length="263" mass="29228">MATKADEDPSSFRWSYTRDLCGTRFVVVDSRAARDLGGPERDRRMVDAEEWAWVREQCAGDHDHLFLATSVPVFVAKGIHWTEAASEALAAGAWGPRVAKRVETARRAADLEHWSAFGHSFDEMAELLDDVAAGRLGRAPASVVLLSGDVHHAYVDRIGFPRDGERRSPVLQAVCSPYRNPLPPGQRRLIRALHTRTAWGAARLLGRAAGVADPPVGWRRELGPWFDNQLAWLELDGRRGRLRFQRSVPGPRLEDLGAIDIAD</sequence>
<dbReference type="EMBL" id="CAFBMK010000150">
    <property type="protein sequence ID" value="CAB4929006.1"/>
    <property type="molecule type" value="Genomic_DNA"/>
</dbReference>
<dbReference type="AlphaFoldDB" id="A0A6J7IEK1"/>
<dbReference type="Gene3D" id="3.60.21.70">
    <property type="entry name" value="PhoD-like phosphatase"/>
    <property type="match status" value="1"/>
</dbReference>
<dbReference type="InterPro" id="IPR038607">
    <property type="entry name" value="PhoD-like_sf"/>
</dbReference>
<accession>A0A6J7IEK1</accession>
<name>A0A6J7IEK1_9ZZZZ</name>
<gene>
    <name evidence="1" type="ORF">UFOPK3564_02268</name>
</gene>
<organism evidence="1">
    <name type="scientific">freshwater metagenome</name>
    <dbReference type="NCBI Taxonomy" id="449393"/>
    <lineage>
        <taxon>unclassified sequences</taxon>
        <taxon>metagenomes</taxon>
        <taxon>ecological metagenomes</taxon>
    </lineage>
</organism>
<dbReference type="PANTHER" id="PTHR37031:SF2">
    <property type="entry name" value="PHOD-LIKE PHOSPHATASE METALLOPHOSPHATASE DOMAIN-CONTAINING PROTEIN"/>
    <property type="match status" value="1"/>
</dbReference>
<reference evidence="1" key="1">
    <citation type="submission" date="2020-05" db="EMBL/GenBank/DDBJ databases">
        <authorList>
            <person name="Chiriac C."/>
            <person name="Salcher M."/>
            <person name="Ghai R."/>
            <person name="Kavagutti S V."/>
        </authorList>
    </citation>
    <scope>NUCLEOTIDE SEQUENCE</scope>
</reference>
<evidence type="ECO:0000313" key="1">
    <source>
        <dbReference type="EMBL" id="CAB4929006.1"/>
    </source>
</evidence>
<dbReference type="PANTHER" id="PTHR37031">
    <property type="entry name" value="METALLOPHOSPHATASE BINDING DOMAIN PROTEIN"/>
    <property type="match status" value="1"/>
</dbReference>